<dbReference type="EMBL" id="CP146069">
    <property type="protein sequence ID" value="WWR46459.1"/>
    <property type="molecule type" value="Genomic_DNA"/>
</dbReference>
<accession>A0ABZ2HHY0</accession>
<organism evidence="2 3">
    <name type="scientific">Roseovarius phycicola</name>
    <dbReference type="NCBI Taxonomy" id="3080976"/>
    <lineage>
        <taxon>Bacteria</taxon>
        <taxon>Pseudomonadati</taxon>
        <taxon>Pseudomonadota</taxon>
        <taxon>Alphaproteobacteria</taxon>
        <taxon>Rhodobacterales</taxon>
        <taxon>Roseobacteraceae</taxon>
        <taxon>Roseovarius</taxon>
    </lineage>
</organism>
<dbReference type="Pfam" id="PF02021">
    <property type="entry name" value="UPF0102"/>
    <property type="match status" value="1"/>
</dbReference>
<reference evidence="2 3" key="1">
    <citation type="submission" date="2023-10" db="EMBL/GenBank/DDBJ databases">
        <title>Roseovarius strain S88 nov., isolated from a marine algae.</title>
        <authorList>
            <person name="Lee M.W."/>
            <person name="Lee J.K."/>
            <person name="Kim J.M."/>
            <person name="Choi D.G."/>
            <person name="Baek J.H."/>
            <person name="Bayburt H."/>
            <person name="Jung J.J."/>
            <person name="Han D.M."/>
            <person name="Jeon C.O."/>
        </authorList>
    </citation>
    <scope>NUCLEOTIDE SEQUENCE [LARGE SCALE GENOMIC DNA]</scope>
    <source>
        <strain evidence="2 3">S88</strain>
    </source>
</reference>
<dbReference type="SUPFAM" id="SSF52980">
    <property type="entry name" value="Restriction endonuclease-like"/>
    <property type="match status" value="1"/>
</dbReference>
<evidence type="ECO:0000313" key="3">
    <source>
        <dbReference type="Proteomes" id="UP001364156"/>
    </source>
</evidence>
<evidence type="ECO:0000313" key="2">
    <source>
        <dbReference type="EMBL" id="WWR46459.1"/>
    </source>
</evidence>
<protein>
    <submittedName>
        <fullName evidence="2">YraN family protein</fullName>
    </submittedName>
</protein>
<comment type="similarity">
    <text evidence="1">Belongs to the UPF0102 family.</text>
</comment>
<dbReference type="Gene3D" id="3.40.1350.10">
    <property type="match status" value="1"/>
</dbReference>
<gene>
    <name evidence="2" type="ORF">RZ517_17090</name>
</gene>
<dbReference type="RefSeq" id="WP_338549316.1">
    <property type="nucleotide sequence ID" value="NZ_CP146069.1"/>
</dbReference>
<dbReference type="InterPro" id="IPR011856">
    <property type="entry name" value="tRNA_endonuc-like_dom_sf"/>
</dbReference>
<dbReference type="InterPro" id="IPR003509">
    <property type="entry name" value="UPF0102_YraN-like"/>
</dbReference>
<evidence type="ECO:0000256" key="1">
    <source>
        <dbReference type="ARBA" id="ARBA00006738"/>
    </source>
</evidence>
<dbReference type="Proteomes" id="UP001364156">
    <property type="component" value="Chromosome"/>
</dbReference>
<dbReference type="PANTHER" id="PTHR34039">
    <property type="entry name" value="UPF0102 PROTEIN YRAN"/>
    <property type="match status" value="1"/>
</dbReference>
<name>A0ABZ2HHY0_9RHOB</name>
<proteinExistence type="inferred from homology"/>
<sequence length="137" mass="15231">MSLKVPSKQENTVLMARKSRRGQLAYLKGDAAEASVAAAYKALGATILETRWRGKGGEIDLIFLHQDVYVFCEVKASVTHEAARHRLLEAQMRRIHLAASEYLAHTPNGQLSDVRFDLALVNARGEVEILQNAFGHF</sequence>
<keyword evidence="3" id="KW-1185">Reference proteome</keyword>
<dbReference type="PANTHER" id="PTHR34039:SF1">
    <property type="entry name" value="UPF0102 PROTEIN YRAN"/>
    <property type="match status" value="1"/>
</dbReference>
<dbReference type="InterPro" id="IPR011335">
    <property type="entry name" value="Restrct_endonuc-II-like"/>
</dbReference>